<comment type="caution">
    <text evidence="2">The sequence shown here is derived from an EMBL/GenBank/DDBJ whole genome shotgun (WGS) entry which is preliminary data.</text>
</comment>
<feature type="compositionally biased region" description="Low complexity" evidence="1">
    <location>
        <begin position="92"/>
        <end position="104"/>
    </location>
</feature>
<dbReference type="AlphaFoldDB" id="A0A3S5AK52"/>
<feature type="region of interest" description="Disordered" evidence="1">
    <location>
        <begin position="188"/>
        <end position="218"/>
    </location>
</feature>
<feature type="region of interest" description="Disordered" evidence="1">
    <location>
        <begin position="85"/>
        <end position="104"/>
    </location>
</feature>
<feature type="compositionally biased region" description="Basic and acidic residues" evidence="1">
    <location>
        <begin position="271"/>
        <end position="292"/>
    </location>
</feature>
<feature type="region of interest" description="Disordered" evidence="1">
    <location>
        <begin position="382"/>
        <end position="426"/>
    </location>
</feature>
<gene>
    <name evidence="2" type="ORF">PXEA_LOCUS12022</name>
</gene>
<feature type="region of interest" description="Disordered" evidence="1">
    <location>
        <begin position="480"/>
        <end position="647"/>
    </location>
</feature>
<protein>
    <submittedName>
        <fullName evidence="2">Uncharacterized protein</fullName>
    </submittedName>
</protein>
<reference evidence="2" key="1">
    <citation type="submission" date="2018-11" db="EMBL/GenBank/DDBJ databases">
        <authorList>
            <consortium name="Pathogen Informatics"/>
        </authorList>
    </citation>
    <scope>NUCLEOTIDE SEQUENCE</scope>
</reference>
<feature type="compositionally biased region" description="Low complexity" evidence="1">
    <location>
        <begin position="536"/>
        <end position="557"/>
    </location>
</feature>
<accession>A0A3S5AK52</accession>
<keyword evidence="3" id="KW-1185">Reference proteome</keyword>
<feature type="compositionally biased region" description="Polar residues" evidence="1">
    <location>
        <begin position="521"/>
        <end position="535"/>
    </location>
</feature>
<proteinExistence type="predicted"/>
<evidence type="ECO:0000313" key="2">
    <source>
        <dbReference type="EMBL" id="VEL18582.1"/>
    </source>
</evidence>
<feature type="region of interest" description="Disordered" evidence="1">
    <location>
        <begin position="271"/>
        <end position="307"/>
    </location>
</feature>
<dbReference type="EMBL" id="CAAALY010037670">
    <property type="protein sequence ID" value="VEL18582.1"/>
    <property type="molecule type" value="Genomic_DNA"/>
</dbReference>
<feature type="compositionally biased region" description="Basic residues" evidence="1">
    <location>
        <begin position="199"/>
        <end position="212"/>
    </location>
</feature>
<evidence type="ECO:0000313" key="3">
    <source>
        <dbReference type="Proteomes" id="UP000784294"/>
    </source>
</evidence>
<name>A0A3S5AK52_9PLAT</name>
<feature type="compositionally biased region" description="Acidic residues" evidence="1">
    <location>
        <begin position="624"/>
        <end position="647"/>
    </location>
</feature>
<organism evidence="2 3">
    <name type="scientific">Protopolystoma xenopodis</name>
    <dbReference type="NCBI Taxonomy" id="117903"/>
    <lineage>
        <taxon>Eukaryota</taxon>
        <taxon>Metazoa</taxon>
        <taxon>Spiralia</taxon>
        <taxon>Lophotrochozoa</taxon>
        <taxon>Platyhelminthes</taxon>
        <taxon>Monogenea</taxon>
        <taxon>Polyopisthocotylea</taxon>
        <taxon>Polystomatidea</taxon>
        <taxon>Polystomatidae</taxon>
        <taxon>Protopolystoma</taxon>
    </lineage>
</organism>
<evidence type="ECO:0000256" key="1">
    <source>
        <dbReference type="SAM" id="MobiDB-lite"/>
    </source>
</evidence>
<feature type="compositionally biased region" description="Basic residues" evidence="1">
    <location>
        <begin position="500"/>
        <end position="517"/>
    </location>
</feature>
<dbReference type="Proteomes" id="UP000784294">
    <property type="component" value="Unassembled WGS sequence"/>
</dbReference>
<feature type="compositionally biased region" description="Low complexity" evidence="1">
    <location>
        <begin position="296"/>
        <end position="307"/>
    </location>
</feature>
<sequence length="647" mass="68567">MPGFMRARSCPWSLSAREDWVWCVYDRPLEAPPLPLSSVLPPGPSLSDHGTGPLGASSAASGLLPSIVLGSSCITAAVNRSTVGGGGGIGSETGSCGSTSPTSLGSTNDAGQLLQHQLHQPVLRLATRARERDRILLASIAAGTAGPGFPGHAGLLPSSLALGLGGPAKRSGYASVAGDPVAWRTLGAGNGLSPGERAAKRHQMMQHHHNHQQHQQQHLLAPFPVQPASTQSVYTSRRLSYGRAFQSSGRKRTYQNSYSALLGSGHEVAEGAHHAETSELSDRRSEEVESPFRRTLSPSTASSSLLGSHRLGAGHWSRKRQLWPLGAGLQPARRSNLDGDVHSLSLLPLTSASALSLSSQHVSPPSLPLAPVSSDAEVKPALGRATTSQMARPSMPPPPAAFLRPQQQHHHQQQHLPSAEGPAEQVANSLTASGILSSPAHMTSGSSLLPTGCSNDAGRPISSSSPLAIVDSTIPNCRLPVRPGSVASPTQSLSTQHLSHPPHHSHHSQQHQHHRSSAHPLQQTSPKHQNHQADIQSTQSQHQSTQLQQRQQYSQLTGDRLYRSSGPGVALLRTPPGGASSQQDSIHHHHSQQQPSVSVPVADIEGLRAPNSNDPPDRTGWEREAEEEEMDEEGEEEEDSDNFSDGL</sequence>